<evidence type="ECO:0000313" key="3">
    <source>
        <dbReference type="Proteomes" id="UP000612808"/>
    </source>
</evidence>
<dbReference type="AlphaFoldDB" id="A0A8J3J8Q6"/>
<dbReference type="EMBL" id="BOMB01000007">
    <property type="protein sequence ID" value="GID10398.1"/>
    <property type="molecule type" value="Genomic_DNA"/>
</dbReference>
<reference evidence="2" key="1">
    <citation type="submission" date="2021-01" db="EMBL/GenBank/DDBJ databases">
        <title>Whole genome shotgun sequence of Actinocatenispora rupis NBRC 107355.</title>
        <authorList>
            <person name="Komaki H."/>
            <person name="Tamura T."/>
        </authorList>
    </citation>
    <scope>NUCLEOTIDE SEQUENCE</scope>
    <source>
        <strain evidence="2">NBRC 107355</strain>
    </source>
</reference>
<evidence type="ECO:0000256" key="1">
    <source>
        <dbReference type="SAM" id="MobiDB-lite"/>
    </source>
</evidence>
<proteinExistence type="predicted"/>
<dbReference type="Proteomes" id="UP000612808">
    <property type="component" value="Unassembled WGS sequence"/>
</dbReference>
<organism evidence="2 3">
    <name type="scientific">Actinocatenispora rupis</name>
    <dbReference type="NCBI Taxonomy" id="519421"/>
    <lineage>
        <taxon>Bacteria</taxon>
        <taxon>Bacillati</taxon>
        <taxon>Actinomycetota</taxon>
        <taxon>Actinomycetes</taxon>
        <taxon>Micromonosporales</taxon>
        <taxon>Micromonosporaceae</taxon>
        <taxon>Actinocatenispora</taxon>
    </lineage>
</organism>
<sequence>MRLSIGFELRNAASSWVWPRPPTRGPTAAASKGTGPRRDAVPPARTVPDVRRNATSPRASTDFGTYQTRVGGGWVVAEFC</sequence>
<keyword evidence="3" id="KW-1185">Reference proteome</keyword>
<protein>
    <submittedName>
        <fullName evidence="2">Uncharacterized protein</fullName>
    </submittedName>
</protein>
<comment type="caution">
    <text evidence="2">The sequence shown here is derived from an EMBL/GenBank/DDBJ whole genome shotgun (WGS) entry which is preliminary data.</text>
</comment>
<gene>
    <name evidence="2" type="ORF">Aru02nite_12870</name>
</gene>
<feature type="compositionally biased region" description="Polar residues" evidence="1">
    <location>
        <begin position="53"/>
        <end position="64"/>
    </location>
</feature>
<accession>A0A8J3J8Q6</accession>
<evidence type="ECO:0000313" key="2">
    <source>
        <dbReference type="EMBL" id="GID10398.1"/>
    </source>
</evidence>
<feature type="region of interest" description="Disordered" evidence="1">
    <location>
        <begin position="18"/>
        <end position="64"/>
    </location>
</feature>
<name>A0A8J3J8Q6_9ACTN</name>